<dbReference type="InterPro" id="IPR014731">
    <property type="entry name" value="ETF_asu_C"/>
</dbReference>
<dbReference type="PIRSF" id="PIRSF000089">
    <property type="entry name" value="Electra_flavoP_a"/>
    <property type="match status" value="1"/>
</dbReference>
<organism evidence="2 3">
    <name type="scientific">Micrococcoides hystricis</name>
    <dbReference type="NCBI Taxonomy" id="1572761"/>
    <lineage>
        <taxon>Bacteria</taxon>
        <taxon>Bacillati</taxon>
        <taxon>Actinomycetota</taxon>
        <taxon>Actinomycetes</taxon>
        <taxon>Micrococcales</taxon>
        <taxon>Micrococcaceae</taxon>
        <taxon>Micrococcoides</taxon>
    </lineage>
</organism>
<keyword evidence="3" id="KW-1185">Reference proteome</keyword>
<feature type="domain" description="Electron transfer flavoprotein alpha subunit C-terminal" evidence="1">
    <location>
        <begin position="201"/>
        <end position="278"/>
    </location>
</feature>
<name>A0ABV6P8E0_9MICC</name>
<sequence>MTYVWQPSSTDVLVYVRCHEDGRLENASLGTLQKIQKHGLEPIVILNRPVGSTVSLPGNVKAVYAPDSDISQSFLTGELALIKQVLAALIPDITQLVVFASGNTSTDLAAMLAVQRGGAVITGVQKIAFENNELFLRKYVLGGTWQTDSSPQTNFATITLHAKPIPGQEMHTMTVSAIPVTLNGGPQIIDRKPQPVSERPELTEAAVVVTGGRGTNGDFSVVEDLADSLEAAIGATRDAVDEGWADHSMQVGQTGKTVSPQVYIAAGVSGAIHQRVGMDTAENIIAINSDEDAPIFEIATVGIVGDLFDVLPELTERINQRKTS</sequence>
<comment type="caution">
    <text evidence="2">The sequence shown here is derived from an EMBL/GenBank/DDBJ whole genome shotgun (WGS) entry which is preliminary data.</text>
</comment>
<dbReference type="PANTHER" id="PTHR43153:SF1">
    <property type="entry name" value="ELECTRON TRANSFER FLAVOPROTEIN SUBUNIT ALPHA, MITOCHONDRIAL"/>
    <property type="match status" value="1"/>
</dbReference>
<dbReference type="Gene3D" id="3.40.50.1220">
    <property type="entry name" value="TPP-binding domain"/>
    <property type="match status" value="1"/>
</dbReference>
<protein>
    <submittedName>
        <fullName evidence="2">Electron transfer flavoprotein subunit alpha/FixB family protein</fullName>
    </submittedName>
</protein>
<dbReference type="EMBL" id="JBHLUB010000003">
    <property type="protein sequence ID" value="MFC0581348.1"/>
    <property type="molecule type" value="Genomic_DNA"/>
</dbReference>
<dbReference type="Gene3D" id="3.40.50.620">
    <property type="entry name" value="HUPs"/>
    <property type="match status" value="1"/>
</dbReference>
<evidence type="ECO:0000313" key="2">
    <source>
        <dbReference type="EMBL" id="MFC0581348.1"/>
    </source>
</evidence>
<evidence type="ECO:0000313" key="3">
    <source>
        <dbReference type="Proteomes" id="UP001589862"/>
    </source>
</evidence>
<dbReference type="PANTHER" id="PTHR43153">
    <property type="entry name" value="ELECTRON TRANSFER FLAVOPROTEIN ALPHA"/>
    <property type="match status" value="1"/>
</dbReference>
<dbReference type="InterPro" id="IPR029035">
    <property type="entry name" value="DHS-like_NAD/FAD-binding_dom"/>
</dbReference>
<proteinExistence type="predicted"/>
<dbReference type="SUPFAM" id="SSF52467">
    <property type="entry name" value="DHS-like NAD/FAD-binding domain"/>
    <property type="match status" value="1"/>
</dbReference>
<dbReference type="SUPFAM" id="SSF52402">
    <property type="entry name" value="Adenine nucleotide alpha hydrolases-like"/>
    <property type="match status" value="1"/>
</dbReference>
<dbReference type="Pfam" id="PF00766">
    <property type="entry name" value="ETF_alpha"/>
    <property type="match status" value="1"/>
</dbReference>
<evidence type="ECO:0000259" key="1">
    <source>
        <dbReference type="Pfam" id="PF00766"/>
    </source>
</evidence>
<dbReference type="Proteomes" id="UP001589862">
    <property type="component" value="Unassembled WGS sequence"/>
</dbReference>
<accession>A0ABV6P8E0</accession>
<gene>
    <name evidence="2" type="ORF">ACFFFR_02940</name>
</gene>
<reference evidence="2 3" key="1">
    <citation type="submission" date="2024-09" db="EMBL/GenBank/DDBJ databases">
        <authorList>
            <person name="Sun Q."/>
            <person name="Mori K."/>
        </authorList>
    </citation>
    <scope>NUCLEOTIDE SEQUENCE [LARGE SCALE GENOMIC DNA]</scope>
    <source>
        <strain evidence="2 3">NCAIM B.02604</strain>
    </source>
</reference>
<dbReference type="InterPro" id="IPR014729">
    <property type="entry name" value="Rossmann-like_a/b/a_fold"/>
</dbReference>
<dbReference type="RefSeq" id="WP_377458035.1">
    <property type="nucleotide sequence ID" value="NZ_JBHLUB010000003.1"/>
</dbReference>
<dbReference type="InterPro" id="IPR001308">
    <property type="entry name" value="ETF_a/FixB"/>
</dbReference>